<sequence>MEEGGPQFSKKEKKGLQSIWQRIRRLFRHKPQALPAKPAAPASATKSTPTPPASGPKAAQSPGEPALDSQYPATDKQSPIEVDDMQENTPLPDEPLALPPRDPLSEYPNDQELRFYKAKAIFARYNIELTEADWVVRPKAQHERVSKPIRQRVRYTCHNCSTSFGYDKICIGCQHRRCTRCSRYPPRKDRSRAARETTAQQQQQQQQQPQDTDGDNARNSIEGACHECQTGFELGTQECPNCHHQICDRCIRETTISIDESSRETDEQRAPTSRSTAVS</sequence>
<dbReference type="SUPFAM" id="SSF57903">
    <property type="entry name" value="FYVE/PHD zinc finger"/>
    <property type="match status" value="1"/>
</dbReference>
<keyword evidence="6" id="KW-1185">Reference proteome</keyword>
<feature type="compositionally biased region" description="Polar residues" evidence="4">
    <location>
        <begin position="270"/>
        <end position="279"/>
    </location>
</feature>
<reference evidence="5" key="1">
    <citation type="submission" date="2022-10" db="EMBL/GenBank/DDBJ databases">
        <title>Culturing micro-colonial fungi from biological soil crusts in the Mojave desert and describing Neophaeococcomyces mojavensis, and introducing the new genera and species Taxawa tesnikishii.</title>
        <authorList>
            <person name="Kurbessoian T."/>
            <person name="Stajich J.E."/>
        </authorList>
    </citation>
    <scope>NUCLEOTIDE SEQUENCE</scope>
    <source>
        <strain evidence="5">TK_35</strain>
    </source>
</reference>
<dbReference type="AlphaFoldDB" id="A0AA38YCB6"/>
<name>A0AA38YCB6_9EURO</name>
<feature type="region of interest" description="Disordered" evidence="4">
    <location>
        <begin position="185"/>
        <end position="216"/>
    </location>
</feature>
<evidence type="ECO:0000256" key="3">
    <source>
        <dbReference type="ARBA" id="ARBA00022833"/>
    </source>
</evidence>
<feature type="compositionally biased region" description="Basic and acidic residues" evidence="4">
    <location>
        <begin position="186"/>
        <end position="195"/>
    </location>
</feature>
<evidence type="ECO:0000256" key="2">
    <source>
        <dbReference type="ARBA" id="ARBA00022771"/>
    </source>
</evidence>
<keyword evidence="1" id="KW-0479">Metal-binding</keyword>
<proteinExistence type="predicted"/>
<feature type="compositionally biased region" description="Basic and acidic residues" evidence="4">
    <location>
        <begin position="260"/>
        <end position="269"/>
    </location>
</feature>
<dbReference type="EMBL" id="JAPDRN010000007">
    <property type="protein sequence ID" value="KAJ9643729.1"/>
    <property type="molecule type" value="Genomic_DNA"/>
</dbReference>
<evidence type="ECO:0000313" key="6">
    <source>
        <dbReference type="Proteomes" id="UP001172681"/>
    </source>
</evidence>
<dbReference type="InterPro" id="IPR017907">
    <property type="entry name" value="Znf_RING_CS"/>
</dbReference>
<dbReference type="Proteomes" id="UP001172681">
    <property type="component" value="Unassembled WGS sequence"/>
</dbReference>
<dbReference type="PROSITE" id="PS00518">
    <property type="entry name" value="ZF_RING_1"/>
    <property type="match status" value="1"/>
</dbReference>
<dbReference type="GO" id="GO:0008270">
    <property type="term" value="F:zinc ion binding"/>
    <property type="evidence" value="ECO:0007669"/>
    <property type="project" value="UniProtKB-KW"/>
</dbReference>
<accession>A0AA38YCB6</accession>
<feature type="region of interest" description="Disordered" evidence="4">
    <location>
        <begin position="1"/>
        <end position="109"/>
    </location>
</feature>
<keyword evidence="3" id="KW-0862">Zinc</keyword>
<feature type="compositionally biased region" description="Low complexity" evidence="4">
    <location>
        <begin position="35"/>
        <end position="48"/>
    </location>
</feature>
<gene>
    <name evidence="5" type="ORF">H2204_001874</name>
</gene>
<feature type="region of interest" description="Disordered" evidence="4">
    <location>
        <begin position="259"/>
        <end position="279"/>
    </location>
</feature>
<feature type="compositionally biased region" description="Low complexity" evidence="4">
    <location>
        <begin position="200"/>
        <end position="210"/>
    </location>
</feature>
<keyword evidence="2" id="KW-0863">Zinc-finger</keyword>
<dbReference type="InterPro" id="IPR011011">
    <property type="entry name" value="Znf_FYVE_PHD"/>
</dbReference>
<evidence type="ECO:0000256" key="4">
    <source>
        <dbReference type="SAM" id="MobiDB-lite"/>
    </source>
</evidence>
<protein>
    <submittedName>
        <fullName evidence="5">Uncharacterized protein</fullName>
    </submittedName>
</protein>
<evidence type="ECO:0000313" key="5">
    <source>
        <dbReference type="EMBL" id="KAJ9643729.1"/>
    </source>
</evidence>
<evidence type="ECO:0000256" key="1">
    <source>
        <dbReference type="ARBA" id="ARBA00022723"/>
    </source>
</evidence>
<organism evidence="5 6">
    <name type="scientific">Knufia peltigerae</name>
    <dbReference type="NCBI Taxonomy" id="1002370"/>
    <lineage>
        <taxon>Eukaryota</taxon>
        <taxon>Fungi</taxon>
        <taxon>Dikarya</taxon>
        <taxon>Ascomycota</taxon>
        <taxon>Pezizomycotina</taxon>
        <taxon>Eurotiomycetes</taxon>
        <taxon>Chaetothyriomycetidae</taxon>
        <taxon>Chaetothyriales</taxon>
        <taxon>Trichomeriaceae</taxon>
        <taxon>Knufia</taxon>
    </lineage>
</organism>
<comment type="caution">
    <text evidence="5">The sequence shown here is derived from an EMBL/GenBank/DDBJ whole genome shotgun (WGS) entry which is preliminary data.</text>
</comment>
<feature type="compositionally biased region" description="Basic residues" evidence="4">
    <location>
        <begin position="22"/>
        <end position="31"/>
    </location>
</feature>